<dbReference type="Proteomes" id="UP000509303">
    <property type="component" value="Chromosome"/>
</dbReference>
<gene>
    <name evidence="2" type="ORF">HUT08_33000</name>
</gene>
<name>A0A7H8NGI6_9ACTN</name>
<evidence type="ECO:0000313" key="2">
    <source>
        <dbReference type="EMBL" id="QKW53571.1"/>
    </source>
</evidence>
<evidence type="ECO:0000313" key="3">
    <source>
        <dbReference type="Proteomes" id="UP000509303"/>
    </source>
</evidence>
<sequence length="118" mass="12833">MLTGLMLCAHMWFLEGRPSPFGRWDVWDDRLDILIPFDREKQFYVGFSTSRLFAAALAPLIASPHWRRLAGGTEAEQAPGSSRRSRAASPTPTTRPTGAATPSPTGRSPTPGDRPAGP</sequence>
<dbReference type="EMBL" id="CP054929">
    <property type="protein sequence ID" value="QKW53571.1"/>
    <property type="molecule type" value="Genomic_DNA"/>
</dbReference>
<dbReference type="RefSeq" id="WP_176165277.1">
    <property type="nucleotide sequence ID" value="NZ_CP054929.1"/>
</dbReference>
<protein>
    <submittedName>
        <fullName evidence="2">Uncharacterized protein</fullName>
    </submittedName>
</protein>
<dbReference type="AlphaFoldDB" id="A0A7H8NGI6"/>
<keyword evidence="3" id="KW-1185">Reference proteome</keyword>
<feature type="region of interest" description="Disordered" evidence="1">
    <location>
        <begin position="69"/>
        <end position="118"/>
    </location>
</feature>
<accession>A0A7H8NGI6</accession>
<reference evidence="2 3" key="1">
    <citation type="submission" date="2020-06" db="EMBL/GenBank/DDBJ databases">
        <title>Genome mining for natural products.</title>
        <authorList>
            <person name="Zhang B."/>
            <person name="Shi J."/>
            <person name="Ge H."/>
        </authorList>
    </citation>
    <scope>NUCLEOTIDE SEQUENCE [LARGE SCALE GENOMIC DNA]</scope>
    <source>
        <strain evidence="2 3">NA00687</strain>
    </source>
</reference>
<organism evidence="2 3">
    <name type="scientific">Streptomyces buecherae</name>
    <dbReference type="NCBI Taxonomy" id="2763006"/>
    <lineage>
        <taxon>Bacteria</taxon>
        <taxon>Bacillati</taxon>
        <taxon>Actinomycetota</taxon>
        <taxon>Actinomycetes</taxon>
        <taxon>Kitasatosporales</taxon>
        <taxon>Streptomycetaceae</taxon>
        <taxon>Streptomyces</taxon>
    </lineage>
</organism>
<proteinExistence type="predicted"/>
<evidence type="ECO:0000256" key="1">
    <source>
        <dbReference type="SAM" id="MobiDB-lite"/>
    </source>
</evidence>
<feature type="compositionally biased region" description="Low complexity" evidence="1">
    <location>
        <begin position="78"/>
        <end position="111"/>
    </location>
</feature>